<dbReference type="GO" id="GO:0015098">
    <property type="term" value="F:molybdate ion transmembrane transporter activity"/>
    <property type="evidence" value="ECO:0007669"/>
    <property type="project" value="InterPro"/>
</dbReference>
<feature type="transmembrane region" description="Helical" evidence="14">
    <location>
        <begin position="394"/>
        <end position="412"/>
    </location>
</feature>
<feature type="transmembrane region" description="Helical" evidence="14">
    <location>
        <begin position="324"/>
        <end position="343"/>
    </location>
</feature>
<feature type="transmembrane region" description="Helical" evidence="14">
    <location>
        <begin position="48"/>
        <end position="72"/>
    </location>
</feature>
<evidence type="ECO:0000256" key="12">
    <source>
        <dbReference type="PROSITE-ProRule" id="PRU00459"/>
    </source>
</evidence>
<comment type="function">
    <text evidence="1">Mediates high-affinity intracellular uptake of the rare oligo-element molybdenum.</text>
</comment>
<dbReference type="CDD" id="cd20088">
    <property type="entry name" value="MBT"/>
    <property type="match status" value="1"/>
</dbReference>
<keyword evidence="4" id="KW-0813">Transport</keyword>
<dbReference type="Gene3D" id="1.10.150.50">
    <property type="entry name" value="Transcription Factor, Ets-1"/>
    <property type="match status" value="1"/>
</dbReference>
<keyword evidence="9 14" id="KW-0472">Membrane</keyword>
<accession>A0A0B2VA63</accession>
<evidence type="ECO:0000256" key="5">
    <source>
        <dbReference type="ARBA" id="ARBA00022475"/>
    </source>
</evidence>
<dbReference type="CDD" id="cd20095">
    <property type="entry name" value="MBT_SFMBT_rpt3"/>
    <property type="match status" value="1"/>
</dbReference>
<evidence type="ECO:0000256" key="8">
    <source>
        <dbReference type="ARBA" id="ARBA00023065"/>
    </source>
</evidence>
<feature type="region of interest" description="Disordered" evidence="13">
    <location>
        <begin position="1228"/>
        <end position="1267"/>
    </location>
</feature>
<evidence type="ECO:0000256" key="2">
    <source>
        <dbReference type="ARBA" id="ARBA00004651"/>
    </source>
</evidence>
<dbReference type="SUPFAM" id="SSF103473">
    <property type="entry name" value="MFS general substrate transporter"/>
    <property type="match status" value="1"/>
</dbReference>
<evidence type="ECO:0000313" key="17">
    <source>
        <dbReference type="Proteomes" id="UP000031036"/>
    </source>
</evidence>
<dbReference type="PANTHER" id="PTHR23516:SF1">
    <property type="entry name" value="MOLYBDATE-ANION TRANSPORTER"/>
    <property type="match status" value="1"/>
</dbReference>
<feature type="transmembrane region" description="Helical" evidence="14">
    <location>
        <begin position="515"/>
        <end position="539"/>
    </location>
</feature>
<dbReference type="Pfam" id="PF12140">
    <property type="entry name" value="SLED"/>
    <property type="match status" value="1"/>
</dbReference>
<dbReference type="CDD" id="cd17487">
    <property type="entry name" value="MFS_MFSD5_like"/>
    <property type="match status" value="1"/>
</dbReference>
<dbReference type="SUPFAM" id="SSF63748">
    <property type="entry name" value="Tudor/PWWP/MBT"/>
    <property type="match status" value="3"/>
</dbReference>
<keyword evidence="7 14" id="KW-1133">Transmembrane helix</keyword>
<dbReference type="Pfam" id="PF05631">
    <property type="entry name" value="MFS_5"/>
    <property type="match status" value="1"/>
</dbReference>
<keyword evidence="6 14" id="KW-0812">Transmembrane</keyword>
<dbReference type="STRING" id="6265.A0A0B2VA63"/>
<feature type="transmembrane region" description="Helical" evidence="14">
    <location>
        <begin position="418"/>
        <end position="442"/>
    </location>
</feature>
<proteinExistence type="predicted"/>
<evidence type="ECO:0000256" key="10">
    <source>
        <dbReference type="ARBA" id="ARBA00030646"/>
    </source>
</evidence>
<evidence type="ECO:0000256" key="4">
    <source>
        <dbReference type="ARBA" id="ARBA00022448"/>
    </source>
</evidence>
<evidence type="ECO:0000256" key="1">
    <source>
        <dbReference type="ARBA" id="ARBA00003019"/>
    </source>
</evidence>
<dbReference type="Gene3D" id="3.90.1150.190">
    <property type="entry name" value="SLED domain"/>
    <property type="match status" value="1"/>
</dbReference>
<comment type="subcellular location">
    <subcellularLocation>
        <location evidence="2">Cell membrane</location>
        <topology evidence="2">Multi-pass membrane protein</topology>
    </subcellularLocation>
</comment>
<evidence type="ECO:0000256" key="13">
    <source>
        <dbReference type="SAM" id="MobiDB-lite"/>
    </source>
</evidence>
<dbReference type="InterPro" id="IPR013761">
    <property type="entry name" value="SAM/pointed_sf"/>
</dbReference>
<feature type="domain" description="SLED" evidence="15">
    <location>
        <begin position="1034"/>
        <end position="1143"/>
    </location>
</feature>
<keyword evidence="8" id="KW-0406">Ion transport</keyword>
<feature type="transmembrane region" description="Helical" evidence="14">
    <location>
        <begin position="292"/>
        <end position="312"/>
    </location>
</feature>
<protein>
    <recommendedName>
        <fullName evidence="3">Molybdate-anion transporter</fullName>
    </recommendedName>
    <alternativeName>
        <fullName evidence="10">Major facilitator superfamily domain-containing protein 5</fullName>
    </alternativeName>
    <alternativeName>
        <fullName evidence="11">Molybdate transporter 2 homolog</fullName>
    </alternativeName>
</protein>
<name>A0A0B2VA63_TOXCA</name>
<evidence type="ECO:0000256" key="7">
    <source>
        <dbReference type="ARBA" id="ARBA00022989"/>
    </source>
</evidence>
<evidence type="ECO:0000256" key="11">
    <source>
        <dbReference type="ARBA" id="ARBA00032555"/>
    </source>
</evidence>
<gene>
    <name evidence="16" type="primary">Sfmbt1</name>
    <name evidence="16" type="ORF">Tcan_02854</name>
</gene>
<dbReference type="OrthoDB" id="263957at2759"/>
<evidence type="ECO:0000259" key="15">
    <source>
        <dbReference type="Pfam" id="PF12140"/>
    </source>
</evidence>
<evidence type="ECO:0000256" key="3">
    <source>
        <dbReference type="ARBA" id="ARBA00021242"/>
    </source>
</evidence>
<feature type="transmembrane region" description="Helical" evidence="14">
    <location>
        <begin position="84"/>
        <end position="104"/>
    </location>
</feature>
<comment type="caution">
    <text evidence="16">The sequence shown here is derived from an EMBL/GenBank/DDBJ whole genome shotgun (WGS) entry which is preliminary data.</text>
</comment>
<evidence type="ECO:0000256" key="14">
    <source>
        <dbReference type="SAM" id="Phobius"/>
    </source>
</evidence>
<dbReference type="InterPro" id="IPR036259">
    <property type="entry name" value="MFS_trans_sf"/>
</dbReference>
<feature type="transmembrane region" description="Helical" evidence="14">
    <location>
        <begin position="6"/>
        <end position="27"/>
    </location>
</feature>
<dbReference type="GO" id="GO:0005886">
    <property type="term" value="C:plasma membrane"/>
    <property type="evidence" value="ECO:0007669"/>
    <property type="project" value="UniProtKB-SubCell"/>
</dbReference>
<evidence type="ECO:0000256" key="6">
    <source>
        <dbReference type="ARBA" id="ARBA00022692"/>
    </source>
</evidence>
<dbReference type="Gene3D" id="1.20.1250.20">
    <property type="entry name" value="MFS general substrate transporter like domains"/>
    <property type="match status" value="1"/>
</dbReference>
<dbReference type="Gene3D" id="2.30.30.140">
    <property type="match status" value="2"/>
</dbReference>
<dbReference type="SMART" id="SM00561">
    <property type="entry name" value="MBT"/>
    <property type="match status" value="2"/>
</dbReference>
<dbReference type="InterPro" id="IPR004092">
    <property type="entry name" value="Mbt"/>
</dbReference>
<organism evidence="16 17">
    <name type="scientific">Toxocara canis</name>
    <name type="common">Canine roundworm</name>
    <dbReference type="NCBI Taxonomy" id="6265"/>
    <lineage>
        <taxon>Eukaryota</taxon>
        <taxon>Metazoa</taxon>
        <taxon>Ecdysozoa</taxon>
        <taxon>Nematoda</taxon>
        <taxon>Chromadorea</taxon>
        <taxon>Rhabditida</taxon>
        <taxon>Spirurina</taxon>
        <taxon>Ascaridomorpha</taxon>
        <taxon>Ascaridoidea</taxon>
        <taxon>Toxocaridae</taxon>
        <taxon>Toxocara</taxon>
    </lineage>
</organism>
<dbReference type="GO" id="GO:0005634">
    <property type="term" value="C:nucleus"/>
    <property type="evidence" value="ECO:0007669"/>
    <property type="project" value="InterPro"/>
</dbReference>
<feature type="transmembrane region" description="Helical" evidence="14">
    <location>
        <begin position="349"/>
        <end position="373"/>
    </location>
</feature>
<feature type="repeat" description="MBT" evidence="12">
    <location>
        <begin position="763"/>
        <end position="877"/>
    </location>
</feature>
<dbReference type="EMBL" id="JPKZ01002099">
    <property type="protein sequence ID" value="KHN78413.1"/>
    <property type="molecule type" value="Genomic_DNA"/>
</dbReference>
<feature type="transmembrane region" description="Helical" evidence="14">
    <location>
        <begin position="171"/>
        <end position="194"/>
    </location>
</feature>
<dbReference type="InterPro" id="IPR008509">
    <property type="entry name" value="MOT2/MFSD5"/>
</dbReference>
<feature type="repeat" description="MBT" evidence="12">
    <location>
        <begin position="885"/>
        <end position="984"/>
    </location>
</feature>
<dbReference type="Pfam" id="PF02820">
    <property type="entry name" value="MBT"/>
    <property type="match status" value="2"/>
</dbReference>
<dbReference type="PANTHER" id="PTHR23516">
    <property type="entry name" value="SAM (S-ADENOSYL METHIONINE) TRANSPORTER"/>
    <property type="match status" value="1"/>
</dbReference>
<dbReference type="Proteomes" id="UP000031036">
    <property type="component" value="Unassembled WGS sequence"/>
</dbReference>
<feature type="compositionally biased region" description="Basic and acidic residues" evidence="13">
    <location>
        <begin position="1228"/>
        <end position="1239"/>
    </location>
</feature>
<reference evidence="16 17" key="1">
    <citation type="submission" date="2014-11" db="EMBL/GenBank/DDBJ databases">
        <title>Genetic blueprint of the zoonotic pathogen Toxocara canis.</title>
        <authorList>
            <person name="Zhu X.-Q."/>
            <person name="Korhonen P.K."/>
            <person name="Cai H."/>
            <person name="Young N.D."/>
            <person name="Nejsum P."/>
            <person name="von Samson-Himmelstjerna G."/>
            <person name="Boag P.R."/>
            <person name="Tan P."/>
            <person name="Li Q."/>
            <person name="Min J."/>
            <person name="Yang Y."/>
            <person name="Wang X."/>
            <person name="Fang X."/>
            <person name="Hall R.S."/>
            <person name="Hofmann A."/>
            <person name="Sternberg P.W."/>
            <person name="Jex A.R."/>
            <person name="Gasser R.B."/>
        </authorList>
    </citation>
    <scope>NUCLEOTIDE SEQUENCE [LARGE SCALE GENOMIC DNA]</scope>
    <source>
        <strain evidence="16">PN_DK_2014</strain>
    </source>
</reference>
<keyword evidence="17" id="KW-1185">Reference proteome</keyword>
<dbReference type="GO" id="GO:0006811">
    <property type="term" value="P:monoatomic ion transport"/>
    <property type="evidence" value="ECO:0007669"/>
    <property type="project" value="UniProtKB-KW"/>
</dbReference>
<sequence>MPISLNVGQLAYVCAVSCTALSAYLVYKLGLTSGDAAQRNAQFRTLQLHFLLPYLSILLAESIQAPYLYVLYHVYGFLPGQISVLYVVGLTMNVVSTVLAVHLLSKYDRRMLCLCCVASGSLACLLKFSDNYLVLLIGRLLDGFSAALITSPFQQWYGHEHVMSFDFPKEWLGSTFALLSLVAGFLSVCAGFIAEFAETVSSITAFPFFFAILFQIAGGCYIMRVWPANKLEPEHRIPLGQQFIKAIAIFKRKPVVLVLCAVHTLFESTVLIFIFVWTPLFIHSKSVLRQRISYGVVYAAFMSAALLGSISSRISQKRVMATRILCASSGVCLIALSLSVFLIPSSPSAWTTSLYDCLLLLLCVFEFAVGCYLPAMNKLQIDLLPAEHRSSLLAMLRIPLTLISSCGMLFLHSRNSDWQIVLMGCVLLSLSTLCALLLHLVIRHNTPEQINDHFVLKLTTNVYDSQDEEDEVPQGLTIDLLPAEHRSSLLAMLRIPLTLISSCGMLFLHSRNSDWQIVLMGCVLLSLSTLCALLLHLVIRHNTPEQINDHFVLKLTTNVYDSQDEEDEVPQGMETSSNELCWDAEMDRDASVPATDSLLFPHVEFARRPLAEKLFYLGRPITIRKDGHLFRGKVEVVCGQNIFFSTSDRLDLIHLSQVVPDAEWTPSDEKVLVTNSASSNDDSSDAAFVESTHRDLTDVDLAQAGLPPVEIIKVGQWMELQDVRNPCEVRVVQVLANRGGLLTLGHGQRHENILFTNERCHELGWAQSDSRNYKYEGDSLNLLNTVRDNGVSPHVFTYSIVKEHKFEVGMMLEVFDTSNGGVFYAGYVSQLINQYYFIVKVSHSIKGSSPEILCNRSYPYIFPVYWCARHNIRLTPPEDYGEGEFSWNVYREKCGLTKGSAPEHCFDLPRVQRNFDKLRNVEVLDIRTHNVMYPGKIVRSMRHLVWVHLCHYANATPPAVYSISSGLLFPCGFAKKHGIRMQPPTRYVSMGPSLSGDRFNLRTLCTSRQTPIFLTPKKRFLSSVWLNSDLWLPIVYVRKSCFAGPFISPERFRQIPNRYRPGPMPSIIRAILSDLISCAYKPKQICELLMCAKDSALPQMVVKARIKFKKYRTRVECCEKVTEFCGWLRGICILLDACPDLFGINNSGCESYCNTLREIPSMSTVAHAWTVNSHAATQKSIPRRLRRIVPGSHSNVPHVVRRRKPAIQIYEPRRPLTRAITHKEWRARSAAAEERREGDACGSPPKVVEAEQEESRDQLIADQSTASQKVTTSAEEEGLMLLPPVESNPLRWTATELARIMKTDLSAVASVLEKEEIDGEAFMLLSLNHCMENLGLKLGPALKLNALIKELNNVCKERFGVHDKN</sequence>
<dbReference type="PROSITE" id="PS51079">
    <property type="entry name" value="MBT"/>
    <property type="match status" value="2"/>
</dbReference>
<dbReference type="SUPFAM" id="SSF47769">
    <property type="entry name" value="SAM/Pointed domain"/>
    <property type="match status" value="1"/>
</dbReference>
<keyword evidence="5" id="KW-1003">Cell membrane</keyword>
<feature type="transmembrane region" description="Helical" evidence="14">
    <location>
        <begin position="206"/>
        <end position="226"/>
    </location>
</feature>
<feature type="transmembrane region" description="Helical" evidence="14">
    <location>
        <begin position="255"/>
        <end position="280"/>
    </location>
</feature>
<evidence type="ECO:0000313" key="16">
    <source>
        <dbReference type="EMBL" id="KHN78413.1"/>
    </source>
</evidence>
<dbReference type="GO" id="GO:0006355">
    <property type="term" value="P:regulation of DNA-templated transcription"/>
    <property type="evidence" value="ECO:0007669"/>
    <property type="project" value="InterPro"/>
</dbReference>
<evidence type="ECO:0000256" key="9">
    <source>
        <dbReference type="ARBA" id="ARBA00023136"/>
    </source>
</evidence>
<dbReference type="InterPro" id="IPR021987">
    <property type="entry name" value="SLED"/>
</dbReference>
<dbReference type="InterPro" id="IPR038348">
    <property type="entry name" value="SLED_sf"/>
</dbReference>